<dbReference type="Pfam" id="PF00169">
    <property type="entry name" value="PH"/>
    <property type="match status" value="1"/>
</dbReference>
<sequence>MMASVLLENVTNCVWQAFAALQLDRTKGYVYKSRLKVLTANIGTFLDLYGIEKCLEHYKATDTLTFDYYKTYLQKEVFASLPDKLPLGELRNYEANIAEVCWLVCRKGLLQRENRRFDEDAIFKLFRVFCFLAELVPDDDERKSYQVVLHPSEASHVAQQLSQSLGCDWDEEDFTSLSVSIGSYRLAPFIAILETRCLENVKDSDAISEAVNDLHQTFVDDVIKKGMLSKKGYIFPTMREYWFILRPGELSYYKTRSERIKAGSISIETGNRIETKPDNKVVLHTSERNFELGTADHMTRLQWISALQTAIEHSGGNQSYQRLQAAKRRLQRQGRLQEMLRAKAQLQKERSARQAAEGQAKELEATVKEESKRLCELEQIKENLQRLLEEETQAKRDEEIVRALQARVLAEEWEKREELENLQKEQIALLDQERGKRREFEELQSQKEQQLKEAENKLKELDIERKILDDELKQAINKIKRSEGAKEVLEARLMQVTPMRDGDRIRRAHSFIPSTRERPILLEVRTASLKRPNKQHQ</sequence>
<dbReference type="InterPro" id="IPR057836">
    <property type="entry name" value="EF-hand_SWAP70_N"/>
</dbReference>
<evidence type="ECO:0000313" key="3">
    <source>
        <dbReference type="Proteomes" id="UP000695000"/>
    </source>
</evidence>
<proteinExistence type="predicted"/>
<dbReference type="InterPro" id="IPR001849">
    <property type="entry name" value="PH_domain"/>
</dbReference>
<keyword evidence="3" id="KW-1185">Reference proteome</keyword>
<feature type="coiled-coil region" evidence="1">
    <location>
        <begin position="339"/>
        <end position="492"/>
    </location>
</feature>
<dbReference type="SMART" id="SM00233">
    <property type="entry name" value="PH"/>
    <property type="match status" value="1"/>
</dbReference>
<dbReference type="Proteomes" id="UP000695000">
    <property type="component" value="Unplaced"/>
</dbReference>
<dbReference type="GeneID" id="108568438"/>
<gene>
    <name evidence="4" type="primary">LOC108568438</name>
</gene>
<evidence type="ECO:0000256" key="1">
    <source>
        <dbReference type="SAM" id="Coils"/>
    </source>
</evidence>
<dbReference type="PANTHER" id="PTHR14383">
    <property type="entry name" value="SWAP-70 RECOMBINASE"/>
    <property type="match status" value="1"/>
</dbReference>
<name>A0ABM1NDW2_NICVS</name>
<reference evidence="4" key="1">
    <citation type="submission" date="2025-08" db="UniProtKB">
        <authorList>
            <consortium name="RefSeq"/>
        </authorList>
    </citation>
    <scope>IDENTIFICATION</scope>
    <source>
        <tissue evidence="4">Whole Larva</tissue>
    </source>
</reference>
<dbReference type="PANTHER" id="PTHR14383:SF5">
    <property type="entry name" value="RUN DOMAIN-CONTAINING PROTEIN"/>
    <property type="match status" value="1"/>
</dbReference>
<dbReference type="Pfam" id="PF25530">
    <property type="entry name" value="EF-hand_SWAP70_N"/>
    <property type="match status" value="1"/>
</dbReference>
<dbReference type="InterPro" id="IPR011993">
    <property type="entry name" value="PH-like_dom_sf"/>
</dbReference>
<feature type="domain" description="PH" evidence="2">
    <location>
        <begin position="221"/>
        <end position="312"/>
    </location>
</feature>
<accession>A0ABM1NDW2</accession>
<keyword evidence="1" id="KW-0175">Coiled coil</keyword>
<protein>
    <submittedName>
        <fullName evidence="4">Switch-associated protein 70-like</fullName>
    </submittedName>
</protein>
<dbReference type="SUPFAM" id="SSF50729">
    <property type="entry name" value="PH domain-like"/>
    <property type="match status" value="1"/>
</dbReference>
<evidence type="ECO:0000259" key="2">
    <source>
        <dbReference type="PROSITE" id="PS50003"/>
    </source>
</evidence>
<dbReference type="PROSITE" id="PS50003">
    <property type="entry name" value="PH_DOMAIN"/>
    <property type="match status" value="1"/>
</dbReference>
<dbReference type="Gene3D" id="2.30.29.30">
    <property type="entry name" value="Pleckstrin-homology domain (PH domain)/Phosphotyrosine-binding domain (PTB)"/>
    <property type="match status" value="1"/>
</dbReference>
<dbReference type="RefSeq" id="XP_017785012.1">
    <property type="nucleotide sequence ID" value="XM_017929523.1"/>
</dbReference>
<organism evidence="3 4">
    <name type="scientific">Nicrophorus vespilloides</name>
    <name type="common">Boreal carrion beetle</name>
    <dbReference type="NCBI Taxonomy" id="110193"/>
    <lineage>
        <taxon>Eukaryota</taxon>
        <taxon>Metazoa</taxon>
        <taxon>Ecdysozoa</taxon>
        <taxon>Arthropoda</taxon>
        <taxon>Hexapoda</taxon>
        <taxon>Insecta</taxon>
        <taxon>Pterygota</taxon>
        <taxon>Neoptera</taxon>
        <taxon>Endopterygota</taxon>
        <taxon>Coleoptera</taxon>
        <taxon>Polyphaga</taxon>
        <taxon>Staphyliniformia</taxon>
        <taxon>Silphidae</taxon>
        <taxon>Nicrophorinae</taxon>
        <taxon>Nicrophorus</taxon>
    </lineage>
</organism>
<evidence type="ECO:0000313" key="4">
    <source>
        <dbReference type="RefSeq" id="XP_017785012.1"/>
    </source>
</evidence>